<evidence type="ECO:0000313" key="2">
    <source>
        <dbReference type="EMBL" id="VAW08623.1"/>
    </source>
</evidence>
<organism evidence="2">
    <name type="scientific">hydrothermal vent metagenome</name>
    <dbReference type="NCBI Taxonomy" id="652676"/>
    <lineage>
        <taxon>unclassified sequences</taxon>
        <taxon>metagenomes</taxon>
        <taxon>ecological metagenomes</taxon>
    </lineage>
</organism>
<dbReference type="EMBL" id="UOEI01000618">
    <property type="protein sequence ID" value="VAW08623.1"/>
    <property type="molecule type" value="Genomic_DNA"/>
</dbReference>
<feature type="non-terminal residue" evidence="2">
    <location>
        <position position="55"/>
    </location>
</feature>
<name>A0A3B0SXC5_9ZZZZ</name>
<proteinExistence type="predicted"/>
<evidence type="ECO:0000259" key="1">
    <source>
        <dbReference type="PROSITE" id="PS50112"/>
    </source>
</evidence>
<dbReference type="AlphaFoldDB" id="A0A3B0SXC5"/>
<reference evidence="2" key="1">
    <citation type="submission" date="2018-06" db="EMBL/GenBank/DDBJ databases">
        <authorList>
            <person name="Zhirakovskaya E."/>
        </authorList>
    </citation>
    <scope>NUCLEOTIDE SEQUENCE</scope>
</reference>
<sequence>MSLLDGAVRDQPSLRSLLSVLSDGILATDLNGVRLFSNTALDDLVGHDACKPRES</sequence>
<dbReference type="PROSITE" id="PS50112">
    <property type="entry name" value="PAS"/>
    <property type="match status" value="1"/>
</dbReference>
<protein>
    <recommendedName>
        <fullName evidence="1">PAS domain-containing protein</fullName>
    </recommendedName>
</protein>
<dbReference type="InterPro" id="IPR000014">
    <property type="entry name" value="PAS"/>
</dbReference>
<gene>
    <name evidence="2" type="ORF">MNBD_ACTINO01-2563</name>
</gene>
<feature type="domain" description="PAS" evidence="1">
    <location>
        <begin position="10"/>
        <end position="46"/>
    </location>
</feature>
<accession>A0A3B0SXC5</accession>